<keyword evidence="3" id="KW-1185">Reference proteome</keyword>
<sequence>MDISESGAAQQNKEKEVNHETDDMDCSDREDGPAGNSLEDGFRLLVEYKDLERQIRECIEQAERIADAKERVFMSLKVANMRKLFKQKGSEIKQFFELVQHHFKMEENLNDLVGEIEGCCIALPEKLKEKQEEDGKKLEDLKQL</sequence>
<name>A0A8S1DAH7_9INSE</name>
<dbReference type="Proteomes" id="UP000494165">
    <property type="component" value="Unassembled WGS sequence"/>
</dbReference>
<feature type="compositionally biased region" description="Basic and acidic residues" evidence="1">
    <location>
        <begin position="12"/>
        <end position="32"/>
    </location>
</feature>
<dbReference type="EMBL" id="CADEPI010000184">
    <property type="protein sequence ID" value="CAB3379378.1"/>
    <property type="molecule type" value="Genomic_DNA"/>
</dbReference>
<protein>
    <submittedName>
        <fullName evidence="2">Uncharacterized protein</fullName>
    </submittedName>
</protein>
<dbReference type="AlphaFoldDB" id="A0A8S1DAH7"/>
<comment type="caution">
    <text evidence="2">The sequence shown here is derived from an EMBL/GenBank/DDBJ whole genome shotgun (WGS) entry which is preliminary data.</text>
</comment>
<proteinExistence type="predicted"/>
<organism evidence="2 3">
    <name type="scientific">Cloeon dipterum</name>
    <dbReference type="NCBI Taxonomy" id="197152"/>
    <lineage>
        <taxon>Eukaryota</taxon>
        <taxon>Metazoa</taxon>
        <taxon>Ecdysozoa</taxon>
        <taxon>Arthropoda</taxon>
        <taxon>Hexapoda</taxon>
        <taxon>Insecta</taxon>
        <taxon>Pterygota</taxon>
        <taxon>Palaeoptera</taxon>
        <taxon>Ephemeroptera</taxon>
        <taxon>Pisciforma</taxon>
        <taxon>Baetidae</taxon>
        <taxon>Cloeon</taxon>
    </lineage>
</organism>
<gene>
    <name evidence="2" type="ORF">CLODIP_2_CD10389</name>
</gene>
<accession>A0A8S1DAH7</accession>
<evidence type="ECO:0000313" key="2">
    <source>
        <dbReference type="EMBL" id="CAB3379378.1"/>
    </source>
</evidence>
<feature type="region of interest" description="Disordered" evidence="1">
    <location>
        <begin position="1"/>
        <end position="38"/>
    </location>
</feature>
<evidence type="ECO:0000256" key="1">
    <source>
        <dbReference type="SAM" id="MobiDB-lite"/>
    </source>
</evidence>
<evidence type="ECO:0000313" key="3">
    <source>
        <dbReference type="Proteomes" id="UP000494165"/>
    </source>
</evidence>
<reference evidence="2 3" key="1">
    <citation type="submission" date="2020-04" db="EMBL/GenBank/DDBJ databases">
        <authorList>
            <person name="Alioto T."/>
            <person name="Alioto T."/>
            <person name="Gomez Garrido J."/>
        </authorList>
    </citation>
    <scope>NUCLEOTIDE SEQUENCE [LARGE SCALE GENOMIC DNA]</scope>
</reference>